<sequence>MIEKPSDVIDREAEWTDLQDLWARPRPDLAFAVGRRRVGKSHVLSRFARAVGGVYYQATRRTEAEQLAGLSRVVGAHLGDAALRRGSGFATWEDLFEFVAERAGDDPFLLVLDEFPYLADAAPALPSVIQKLWDHDWAGSKMKLVLSGSYVTAMERLEAADQPLYGRRTARLTFAPFGVPEASQFVPSWTSRDQLVAYGLFGHLPGHLALLDPDQTLAENAAAHLLSASGRLVDDAQHVLDAFTAEAAVHYSILEAIAGGETTWSGITNRVGRSGGSLSRPLGWLEGMGLVERAVPITEKRPDRSKRAVYRVSDPYLAFWHRVIAPLVHTGSLGLVDAEHLWEEAVEPRLDDHMGSVFEAVCRDFVGRQARRDPGALPFRPLRVGSWWDAGHREEVDVVALGGAGQLLVGEAKWGPVTERHLSTLRRRATLVEADLGGASGVHLALFTGRGEADRAVRAEADAGRILFFSADDLVAG</sequence>
<dbReference type="InParanoid" id="A0A259TTV1"/>
<name>A0A259TTV1_9BACT</name>
<dbReference type="AlphaFoldDB" id="A0A259TTV1"/>
<dbReference type="InterPro" id="IPR011579">
    <property type="entry name" value="ATPase_dom"/>
</dbReference>
<feature type="domain" description="ATPase" evidence="1">
    <location>
        <begin position="9"/>
        <end position="187"/>
    </location>
</feature>
<gene>
    <name evidence="3" type="ORF">BSZ36_18775</name>
</gene>
<dbReference type="OrthoDB" id="9813134at2"/>
<dbReference type="RefSeq" id="WP_143537010.1">
    <property type="nucleotide sequence ID" value="NZ_MQWB01000015.1"/>
</dbReference>
<protein>
    <submittedName>
        <fullName evidence="3">Uncharacterized protein</fullName>
    </submittedName>
</protein>
<reference evidence="3 4" key="1">
    <citation type="submission" date="2016-11" db="EMBL/GenBank/DDBJ databases">
        <title>Study of marine rhodopsin-containing bacteria.</title>
        <authorList>
            <person name="Yoshizawa S."/>
            <person name="Kumagai Y."/>
            <person name="Kogure K."/>
        </authorList>
    </citation>
    <scope>NUCLEOTIDE SEQUENCE [LARGE SCALE GENOMIC DNA]</scope>
    <source>
        <strain evidence="3 4">SG-29</strain>
    </source>
</reference>
<proteinExistence type="predicted"/>
<feature type="domain" description="DUF234" evidence="2">
    <location>
        <begin position="320"/>
        <end position="421"/>
    </location>
</feature>
<dbReference type="InterPro" id="IPR027417">
    <property type="entry name" value="P-loop_NTPase"/>
</dbReference>
<dbReference type="Pfam" id="PF01637">
    <property type="entry name" value="ATPase_2"/>
    <property type="match status" value="1"/>
</dbReference>
<dbReference type="InterPro" id="IPR036390">
    <property type="entry name" value="WH_DNA-bd_sf"/>
</dbReference>
<evidence type="ECO:0000259" key="2">
    <source>
        <dbReference type="Pfam" id="PF03008"/>
    </source>
</evidence>
<dbReference type="PANTHER" id="PTHR34704:SF1">
    <property type="entry name" value="ATPASE"/>
    <property type="match status" value="1"/>
</dbReference>
<dbReference type="Pfam" id="PF03008">
    <property type="entry name" value="DUF234"/>
    <property type="match status" value="1"/>
</dbReference>
<organism evidence="3 4">
    <name type="scientific">Rubricoccus marinus</name>
    <dbReference type="NCBI Taxonomy" id="716817"/>
    <lineage>
        <taxon>Bacteria</taxon>
        <taxon>Pseudomonadati</taxon>
        <taxon>Rhodothermota</taxon>
        <taxon>Rhodothermia</taxon>
        <taxon>Rhodothermales</taxon>
        <taxon>Rubricoccaceae</taxon>
        <taxon>Rubricoccus</taxon>
    </lineage>
</organism>
<dbReference type="PANTHER" id="PTHR34704">
    <property type="entry name" value="ATPASE"/>
    <property type="match status" value="1"/>
</dbReference>
<dbReference type="SUPFAM" id="SSF46785">
    <property type="entry name" value="Winged helix' DNA-binding domain"/>
    <property type="match status" value="1"/>
</dbReference>
<evidence type="ECO:0000259" key="1">
    <source>
        <dbReference type="Pfam" id="PF01637"/>
    </source>
</evidence>
<dbReference type="EMBL" id="MQWB01000015">
    <property type="protein sequence ID" value="OZC01161.1"/>
    <property type="molecule type" value="Genomic_DNA"/>
</dbReference>
<dbReference type="GO" id="GO:0005524">
    <property type="term" value="F:ATP binding"/>
    <property type="evidence" value="ECO:0007669"/>
    <property type="project" value="InterPro"/>
</dbReference>
<dbReference type="SUPFAM" id="SSF52540">
    <property type="entry name" value="P-loop containing nucleoside triphosphate hydrolases"/>
    <property type="match status" value="1"/>
</dbReference>
<dbReference type="InterPro" id="IPR004256">
    <property type="entry name" value="DUF234"/>
</dbReference>
<dbReference type="Proteomes" id="UP000216446">
    <property type="component" value="Unassembled WGS sequence"/>
</dbReference>
<dbReference type="Gene3D" id="3.40.50.300">
    <property type="entry name" value="P-loop containing nucleotide triphosphate hydrolases"/>
    <property type="match status" value="1"/>
</dbReference>
<accession>A0A259TTV1</accession>
<evidence type="ECO:0000313" key="3">
    <source>
        <dbReference type="EMBL" id="OZC01161.1"/>
    </source>
</evidence>
<keyword evidence="4" id="KW-1185">Reference proteome</keyword>
<evidence type="ECO:0000313" key="4">
    <source>
        <dbReference type="Proteomes" id="UP000216446"/>
    </source>
</evidence>
<comment type="caution">
    <text evidence="3">The sequence shown here is derived from an EMBL/GenBank/DDBJ whole genome shotgun (WGS) entry which is preliminary data.</text>
</comment>